<feature type="transmembrane region" description="Helical" evidence="1">
    <location>
        <begin position="207"/>
        <end position="225"/>
    </location>
</feature>
<dbReference type="AlphaFoldDB" id="A0A239WPN8"/>
<keyword evidence="1" id="KW-0472">Membrane</keyword>
<dbReference type="InterPro" id="IPR002656">
    <property type="entry name" value="Acyl_transf_3_dom"/>
</dbReference>
<evidence type="ECO:0000259" key="2">
    <source>
        <dbReference type="Pfam" id="PF01757"/>
    </source>
</evidence>
<dbReference type="EMBL" id="LT906454">
    <property type="protein sequence ID" value="SNV35893.1"/>
    <property type="molecule type" value="Genomic_DNA"/>
</dbReference>
<dbReference type="OrthoDB" id="9816377at2"/>
<dbReference type="Pfam" id="PF01757">
    <property type="entry name" value="Acyl_transf_3"/>
    <property type="match status" value="1"/>
</dbReference>
<gene>
    <name evidence="3" type="ORF">SAMEA4504048_00530</name>
</gene>
<feature type="transmembrane region" description="Helical" evidence="1">
    <location>
        <begin position="296"/>
        <end position="317"/>
    </location>
</feature>
<name>A0A239WPN8_STRAI</name>
<dbReference type="RefSeq" id="WP_095121868.1">
    <property type="nucleotide sequence ID" value="NZ_LT906454.1"/>
</dbReference>
<protein>
    <submittedName>
        <fullName evidence="3">Membrane protein</fullName>
    </submittedName>
</protein>
<feature type="transmembrane region" description="Helical" evidence="1">
    <location>
        <begin position="121"/>
        <end position="141"/>
    </location>
</feature>
<feature type="transmembrane region" description="Helical" evidence="1">
    <location>
        <begin position="264"/>
        <end position="284"/>
    </location>
</feature>
<feature type="transmembrane region" description="Helical" evidence="1">
    <location>
        <begin position="82"/>
        <end position="101"/>
    </location>
</feature>
<evidence type="ECO:0000313" key="3">
    <source>
        <dbReference type="EMBL" id="SNV35893.1"/>
    </source>
</evidence>
<feature type="transmembrane region" description="Helical" evidence="1">
    <location>
        <begin position="12"/>
        <end position="28"/>
    </location>
</feature>
<dbReference type="GO" id="GO:0016747">
    <property type="term" value="F:acyltransferase activity, transferring groups other than amino-acyl groups"/>
    <property type="evidence" value="ECO:0007669"/>
    <property type="project" value="InterPro"/>
</dbReference>
<keyword evidence="1" id="KW-1133">Transmembrane helix</keyword>
<reference evidence="3 4" key="1">
    <citation type="submission" date="2017-06" db="EMBL/GenBank/DDBJ databases">
        <authorList>
            <consortium name="Pathogen Informatics"/>
        </authorList>
    </citation>
    <scope>NUCLEOTIDE SEQUENCE [LARGE SCALE GENOMIC DNA]</scope>
    <source>
        <strain evidence="3 4">NCTC11291</strain>
    </source>
</reference>
<dbReference type="Proteomes" id="UP000215144">
    <property type="component" value="Chromosome 1"/>
</dbReference>
<feature type="transmembrane region" description="Helical" evidence="1">
    <location>
        <begin position="231"/>
        <end position="252"/>
    </location>
</feature>
<proteinExistence type="predicted"/>
<evidence type="ECO:0000313" key="4">
    <source>
        <dbReference type="Proteomes" id="UP000215144"/>
    </source>
</evidence>
<feature type="transmembrane region" description="Helical" evidence="1">
    <location>
        <begin position="48"/>
        <end position="70"/>
    </location>
</feature>
<keyword evidence="1" id="KW-0812">Transmembrane</keyword>
<feature type="domain" description="Acyltransferase 3" evidence="2">
    <location>
        <begin position="7"/>
        <end position="314"/>
    </location>
</feature>
<evidence type="ECO:0000256" key="1">
    <source>
        <dbReference type="SAM" id="Phobius"/>
    </source>
</evidence>
<sequence length="355" mass="40440">MEKRVYNAGIDFLRIFAMFMIVVTHVLGKGGIRDSVSGTVDAHFLQTWIIQASVYVAVNCYALISGYVGFRSHFKYSKLINLWLQVAFYTIGITLFFLLLGKPIEAQDWIGAFFPVITGQYWYVTAYFGLMLTMPFFNIALPRMGLSDLGKMIVTGFVVFSLLPVLLDTSVSEFSLSKGFSMTWLILLYIVGAFLARIDIKRLNKPFWLIGLYIFSIAATLILKYTVSGKWYWYTSPTITLGALALFILFVNLDISLTGRLVKWIRFFAPATFGVYLVHLHPLVVKFAMRDFAEHFVDTSVFVFPIIVLGVSLLIYLGSSMIEKIRIWLFKALDVSTKVAKVDDWLTFKNKVRKL</sequence>
<dbReference type="KEGG" id="saco:SAME_00530"/>
<feature type="transmembrane region" description="Helical" evidence="1">
    <location>
        <begin position="179"/>
        <end position="200"/>
    </location>
</feature>
<feature type="transmembrane region" description="Helical" evidence="1">
    <location>
        <begin position="148"/>
        <end position="167"/>
    </location>
</feature>
<accession>A0A239WPN8</accession>
<organism evidence="3 4">
    <name type="scientific">Streptococcus acidominimus</name>
    <dbReference type="NCBI Taxonomy" id="1326"/>
    <lineage>
        <taxon>Bacteria</taxon>
        <taxon>Bacillati</taxon>
        <taxon>Bacillota</taxon>
        <taxon>Bacilli</taxon>
        <taxon>Lactobacillales</taxon>
        <taxon>Streptococcaceae</taxon>
        <taxon>Streptococcus</taxon>
    </lineage>
</organism>